<evidence type="ECO:0000256" key="6">
    <source>
        <dbReference type="SAM" id="MobiDB-lite"/>
    </source>
</evidence>
<reference evidence="11 12" key="1">
    <citation type="submission" date="2019-07" db="EMBL/GenBank/DDBJ databases">
        <title>Genomes of Cafeteria roenbergensis.</title>
        <authorList>
            <person name="Fischer M.G."/>
            <person name="Hackl T."/>
            <person name="Roman M."/>
        </authorList>
    </citation>
    <scope>NUCLEOTIDE SEQUENCE [LARGE SCALE GENOMIC DNA]</scope>
    <source>
        <strain evidence="9 12">Cflag</strain>
        <strain evidence="10 11">RCC970-E3</strain>
    </source>
</reference>
<feature type="region of interest" description="Disordered" evidence="6">
    <location>
        <begin position="333"/>
        <end position="363"/>
    </location>
</feature>
<dbReference type="SMART" id="SM00454">
    <property type="entry name" value="SAM"/>
    <property type="match status" value="1"/>
</dbReference>
<evidence type="ECO:0000256" key="5">
    <source>
        <dbReference type="PROSITE-ProRule" id="PRU00277"/>
    </source>
</evidence>
<dbReference type="CDD" id="cd00201">
    <property type="entry name" value="WW"/>
    <property type="match status" value="1"/>
</dbReference>
<dbReference type="PANTHER" id="PTHR10516">
    <property type="entry name" value="PEPTIDYL-PROLYL CIS-TRANS ISOMERASE"/>
    <property type="match status" value="1"/>
</dbReference>
<evidence type="ECO:0000313" key="11">
    <source>
        <dbReference type="Proteomes" id="UP000324907"/>
    </source>
</evidence>
<dbReference type="SUPFAM" id="SSF47769">
    <property type="entry name" value="SAM/Pointed domain"/>
    <property type="match status" value="1"/>
</dbReference>
<comment type="catalytic activity">
    <reaction evidence="1 5">
        <text>[protein]-peptidylproline (omega=180) = [protein]-peptidylproline (omega=0)</text>
        <dbReference type="Rhea" id="RHEA:16237"/>
        <dbReference type="Rhea" id="RHEA-COMP:10747"/>
        <dbReference type="Rhea" id="RHEA-COMP:10748"/>
        <dbReference type="ChEBI" id="CHEBI:83833"/>
        <dbReference type="ChEBI" id="CHEBI:83834"/>
        <dbReference type="EC" id="5.2.1.8"/>
    </reaction>
</comment>
<dbReference type="GO" id="GO:0003755">
    <property type="term" value="F:peptidyl-prolyl cis-trans isomerase activity"/>
    <property type="evidence" value="ECO:0007669"/>
    <property type="project" value="UniProtKB-KW"/>
</dbReference>
<feature type="compositionally biased region" description="Gly residues" evidence="6">
    <location>
        <begin position="121"/>
        <end position="131"/>
    </location>
</feature>
<sequence length="496" mass="51969">MDAPVDSRRRHAAAVRIQAAVRRLIARGPLIDLVNAVYEKAYDESSGHFFYFNRKTGESTWERPKFLRGEEDVELTPRSRARFAATADPAPEWPDDAAPGSSDGDRAAASAGEDSASETAGGAGDDAGGSASGAASGHLGATAGGRALAAFRLSFDMGAFLEEHGLERFQEALEEEGFEDAEALLEATSDDLEAVGLRTGHRRVMARAVAALRERMHAAGVPIAADGGVDVAALGGSEPEDPPPVQVAGGAAAADLPMAGAGGTPRSGRRSALRSASPGSPSAGGHADSWGFASPQAGQTTYTVAAAPGGAVKLGGLVDVAAREGRAAMAAQRVAEREGRLSGSRGGVSRSGSERGDSRDGRRFTEAEHAMSSEIVLEVLLPGHDPEAPREGQIVRLHYEGRLPSGHVFESSRDRGRAFQFRLGAGQVIRGMEFAVAQLTRGCRARFRVPPELAYGAAGRLPKVPPNTPLEFEVQIIDFFSPDVDLTPRDEFEDDG</sequence>
<dbReference type="InterPro" id="IPR050689">
    <property type="entry name" value="FKBP-type_PPIase"/>
</dbReference>
<evidence type="ECO:0000313" key="9">
    <source>
        <dbReference type="EMBL" id="KAA0167524.1"/>
    </source>
</evidence>
<dbReference type="Proteomes" id="UP000325113">
    <property type="component" value="Unassembled WGS sequence"/>
</dbReference>
<feature type="domain" description="WW" evidence="7">
    <location>
        <begin position="38"/>
        <end position="66"/>
    </location>
</feature>
<evidence type="ECO:0000256" key="1">
    <source>
        <dbReference type="ARBA" id="ARBA00000971"/>
    </source>
</evidence>
<dbReference type="Proteomes" id="UP000324907">
    <property type="component" value="Unassembled WGS sequence"/>
</dbReference>
<feature type="compositionally biased region" description="Low complexity" evidence="6">
    <location>
        <begin position="273"/>
        <end position="285"/>
    </location>
</feature>
<evidence type="ECO:0000259" key="8">
    <source>
        <dbReference type="PROSITE" id="PS50059"/>
    </source>
</evidence>
<dbReference type="PROSITE" id="PS50020">
    <property type="entry name" value="WW_DOMAIN_2"/>
    <property type="match status" value="1"/>
</dbReference>
<accession>A0A5A8DS55</accession>
<dbReference type="InterPro" id="IPR001202">
    <property type="entry name" value="WW_dom"/>
</dbReference>
<dbReference type="InterPro" id="IPR001179">
    <property type="entry name" value="PPIase_FKBP_dom"/>
</dbReference>
<evidence type="ECO:0000256" key="4">
    <source>
        <dbReference type="ARBA" id="ARBA00023235"/>
    </source>
</evidence>
<dbReference type="Gene3D" id="3.10.50.40">
    <property type="match status" value="1"/>
</dbReference>
<organism evidence="9 12">
    <name type="scientific">Cafeteria roenbergensis</name>
    <name type="common">Marine flagellate</name>
    <dbReference type="NCBI Taxonomy" id="33653"/>
    <lineage>
        <taxon>Eukaryota</taxon>
        <taxon>Sar</taxon>
        <taxon>Stramenopiles</taxon>
        <taxon>Bigyra</taxon>
        <taxon>Opalozoa</taxon>
        <taxon>Bicosoecida</taxon>
        <taxon>Cafeteriaceae</taxon>
        <taxon>Cafeteria</taxon>
    </lineage>
</organism>
<dbReference type="Pfam" id="PF00254">
    <property type="entry name" value="FKBP_C"/>
    <property type="match status" value="1"/>
</dbReference>
<dbReference type="SMART" id="SM00456">
    <property type="entry name" value="WW"/>
    <property type="match status" value="1"/>
</dbReference>
<dbReference type="EC" id="5.2.1.8" evidence="2 5"/>
<dbReference type="SUPFAM" id="SSF54534">
    <property type="entry name" value="FKBP-like"/>
    <property type="match status" value="1"/>
</dbReference>
<dbReference type="EMBL" id="VLTL01000001">
    <property type="protein sequence ID" value="KAA0172437.1"/>
    <property type="molecule type" value="Genomic_DNA"/>
</dbReference>
<evidence type="ECO:0000256" key="2">
    <source>
        <dbReference type="ARBA" id="ARBA00013194"/>
    </source>
</evidence>
<dbReference type="EMBL" id="VLTM01000005">
    <property type="protein sequence ID" value="KAA0167524.1"/>
    <property type="molecule type" value="Genomic_DNA"/>
</dbReference>
<gene>
    <name evidence="10" type="ORF">FNF28_00120</name>
    <name evidence="9" type="ORF">FNF31_00962</name>
</gene>
<dbReference type="GO" id="GO:0005737">
    <property type="term" value="C:cytoplasm"/>
    <property type="evidence" value="ECO:0007669"/>
    <property type="project" value="TreeGrafter"/>
</dbReference>
<dbReference type="PANTHER" id="PTHR10516:SF457">
    <property type="entry name" value="PEPTIDYLPROLYL ISOMERASE"/>
    <property type="match status" value="1"/>
</dbReference>
<evidence type="ECO:0000259" key="7">
    <source>
        <dbReference type="PROSITE" id="PS50020"/>
    </source>
</evidence>
<dbReference type="SUPFAM" id="SSF51045">
    <property type="entry name" value="WW domain"/>
    <property type="match status" value="1"/>
</dbReference>
<dbReference type="Gene3D" id="1.10.150.50">
    <property type="entry name" value="Transcription Factor, Ets-1"/>
    <property type="match status" value="1"/>
</dbReference>
<keyword evidence="3 5" id="KW-0697">Rotamase</keyword>
<feature type="compositionally biased region" description="Low complexity" evidence="6">
    <location>
        <begin position="84"/>
        <end position="120"/>
    </location>
</feature>
<protein>
    <recommendedName>
        <fullName evidence="2 5">peptidylprolyl isomerase</fullName>
        <ecNumber evidence="2 5">5.2.1.8</ecNumber>
    </recommendedName>
</protein>
<dbReference type="InterPro" id="IPR046357">
    <property type="entry name" value="PPIase_dom_sf"/>
</dbReference>
<feature type="region of interest" description="Disordered" evidence="6">
    <location>
        <begin position="83"/>
        <end position="136"/>
    </location>
</feature>
<evidence type="ECO:0000256" key="3">
    <source>
        <dbReference type="ARBA" id="ARBA00023110"/>
    </source>
</evidence>
<dbReference type="InterPro" id="IPR001660">
    <property type="entry name" value="SAM"/>
</dbReference>
<feature type="region of interest" description="Disordered" evidence="6">
    <location>
        <begin position="255"/>
        <end position="292"/>
    </location>
</feature>
<dbReference type="PROSITE" id="PS50096">
    <property type="entry name" value="IQ"/>
    <property type="match status" value="1"/>
</dbReference>
<dbReference type="AlphaFoldDB" id="A0A5A8DS55"/>
<evidence type="ECO:0000313" key="12">
    <source>
        <dbReference type="Proteomes" id="UP000325113"/>
    </source>
</evidence>
<keyword evidence="4 5" id="KW-0413">Isomerase</keyword>
<dbReference type="PROSITE" id="PS50059">
    <property type="entry name" value="FKBP_PPIASE"/>
    <property type="match status" value="1"/>
</dbReference>
<dbReference type="InterPro" id="IPR036020">
    <property type="entry name" value="WW_dom_sf"/>
</dbReference>
<feature type="compositionally biased region" description="Low complexity" evidence="6">
    <location>
        <begin position="341"/>
        <end position="351"/>
    </location>
</feature>
<feature type="compositionally biased region" description="Basic and acidic residues" evidence="6">
    <location>
        <begin position="352"/>
        <end position="363"/>
    </location>
</feature>
<dbReference type="Gene3D" id="2.20.70.10">
    <property type="match status" value="1"/>
</dbReference>
<feature type="domain" description="PPIase FKBP-type" evidence="8">
    <location>
        <begin position="392"/>
        <end position="480"/>
    </location>
</feature>
<proteinExistence type="predicted"/>
<comment type="caution">
    <text evidence="9">The sequence shown here is derived from an EMBL/GenBank/DDBJ whole genome shotgun (WGS) entry which is preliminary data.</text>
</comment>
<evidence type="ECO:0000313" key="10">
    <source>
        <dbReference type="EMBL" id="KAA0172437.1"/>
    </source>
</evidence>
<name>A0A5A8DS55_CAFRO</name>
<dbReference type="InterPro" id="IPR013761">
    <property type="entry name" value="SAM/pointed_sf"/>
</dbReference>
<dbReference type="Pfam" id="PF00536">
    <property type="entry name" value="SAM_1"/>
    <property type="match status" value="1"/>
</dbReference>
<dbReference type="Pfam" id="PF00397">
    <property type="entry name" value="WW"/>
    <property type="match status" value="1"/>
</dbReference>